<evidence type="ECO:0000256" key="5">
    <source>
        <dbReference type="ARBA" id="ARBA00022691"/>
    </source>
</evidence>
<organism evidence="12 13">
    <name type="scientific">Georgenia thermotolerans</name>
    <dbReference type="NCBI Taxonomy" id="527326"/>
    <lineage>
        <taxon>Bacteria</taxon>
        <taxon>Bacillati</taxon>
        <taxon>Actinomycetota</taxon>
        <taxon>Actinomycetes</taxon>
        <taxon>Micrococcales</taxon>
        <taxon>Bogoriellaceae</taxon>
        <taxon>Georgenia</taxon>
    </lineage>
</organism>
<dbReference type="InterPro" id="IPR029063">
    <property type="entry name" value="SAM-dependent_MTases_sf"/>
</dbReference>
<keyword evidence="13" id="KW-1185">Reference proteome</keyword>
<evidence type="ECO:0000256" key="8">
    <source>
        <dbReference type="ARBA" id="ARBA00047942"/>
    </source>
</evidence>
<reference evidence="12 13" key="1">
    <citation type="submission" date="2019-10" db="EMBL/GenBank/DDBJ databases">
        <title>Georgenia wutianyii sp. nov. and Georgenia yuyongxinii sp. nov. isolated from plateau pika (Ochotona curzoniae) in the Qinghai-Tibet plateau of China.</title>
        <authorList>
            <person name="Tian Z."/>
        </authorList>
    </citation>
    <scope>NUCLEOTIDE SEQUENCE [LARGE SCALE GENOMIC DNA]</scope>
    <source>
        <strain evidence="12 13">DSM 21501</strain>
    </source>
</reference>
<comment type="similarity">
    <text evidence="1">Belongs to the type-I restriction system S methylase family.</text>
</comment>
<dbReference type="Proteomes" id="UP000451860">
    <property type="component" value="Unassembled WGS sequence"/>
</dbReference>
<dbReference type="Pfam" id="PF02384">
    <property type="entry name" value="N6_Mtase"/>
    <property type="match status" value="1"/>
</dbReference>
<dbReference type="GO" id="GO:0009307">
    <property type="term" value="P:DNA restriction-modification system"/>
    <property type="evidence" value="ECO:0007669"/>
    <property type="project" value="UniProtKB-KW"/>
</dbReference>
<dbReference type="GO" id="GO:0032259">
    <property type="term" value="P:methylation"/>
    <property type="evidence" value="ECO:0007669"/>
    <property type="project" value="UniProtKB-KW"/>
</dbReference>
<dbReference type="GO" id="GO:0003677">
    <property type="term" value="F:DNA binding"/>
    <property type="evidence" value="ECO:0007669"/>
    <property type="project" value="UniProtKB-KW"/>
</dbReference>
<feature type="region of interest" description="Disordered" evidence="9">
    <location>
        <begin position="528"/>
        <end position="547"/>
    </location>
</feature>
<dbReference type="InterPro" id="IPR003356">
    <property type="entry name" value="DNA_methylase_A-5"/>
</dbReference>
<feature type="domain" description="DNA methylase adenine-specific" evidence="11">
    <location>
        <begin position="240"/>
        <end position="438"/>
    </location>
</feature>
<dbReference type="GO" id="GO:0009007">
    <property type="term" value="F:site-specific DNA-methyltransferase (adenine-specific) activity"/>
    <property type="evidence" value="ECO:0007669"/>
    <property type="project" value="UniProtKB-EC"/>
</dbReference>
<dbReference type="InterPro" id="IPR009061">
    <property type="entry name" value="DNA-bd_dom_put_sf"/>
</dbReference>
<keyword evidence="3 12" id="KW-0489">Methyltransferase</keyword>
<dbReference type="Gene3D" id="3.90.220.20">
    <property type="entry name" value="DNA methylase specificity domains"/>
    <property type="match status" value="1"/>
</dbReference>
<keyword evidence="7" id="KW-0238">DNA-binding</keyword>
<evidence type="ECO:0000256" key="3">
    <source>
        <dbReference type="ARBA" id="ARBA00022603"/>
    </source>
</evidence>
<dbReference type="PANTHER" id="PTHR42933">
    <property type="entry name" value="SLR6095 PROTEIN"/>
    <property type="match status" value="1"/>
</dbReference>
<dbReference type="EMBL" id="WHJE01000011">
    <property type="protein sequence ID" value="KAE8765348.1"/>
    <property type="molecule type" value="Genomic_DNA"/>
</dbReference>
<keyword evidence="4" id="KW-0808">Transferase</keyword>
<dbReference type="InterPro" id="IPR051537">
    <property type="entry name" value="DNA_Adenine_Mtase"/>
</dbReference>
<dbReference type="GO" id="GO:0008170">
    <property type="term" value="F:N-methyltransferase activity"/>
    <property type="evidence" value="ECO:0007669"/>
    <property type="project" value="InterPro"/>
</dbReference>
<dbReference type="SUPFAM" id="SSF116734">
    <property type="entry name" value="DNA methylase specificity domain"/>
    <property type="match status" value="1"/>
</dbReference>
<evidence type="ECO:0000256" key="7">
    <source>
        <dbReference type="ARBA" id="ARBA00023125"/>
    </source>
</evidence>
<dbReference type="Pfam" id="PF01420">
    <property type="entry name" value="Methylase_S"/>
    <property type="match status" value="1"/>
</dbReference>
<keyword evidence="5" id="KW-0949">S-adenosyl-L-methionine</keyword>
<evidence type="ECO:0000256" key="4">
    <source>
        <dbReference type="ARBA" id="ARBA00022679"/>
    </source>
</evidence>
<protein>
    <recommendedName>
        <fullName evidence="2">site-specific DNA-methyltransferase (adenine-specific)</fullName>
        <ecNumber evidence="2">2.1.1.72</ecNumber>
    </recommendedName>
</protein>
<gene>
    <name evidence="12" type="ORF">GB883_04085</name>
</gene>
<dbReference type="InterPro" id="IPR000055">
    <property type="entry name" value="Restrct_endonuc_typeI_TRD"/>
</dbReference>
<dbReference type="PANTHER" id="PTHR42933:SF3">
    <property type="entry name" value="TYPE I RESTRICTION ENZYME MJAVIII METHYLASE SUBUNIT"/>
    <property type="match status" value="1"/>
</dbReference>
<evidence type="ECO:0000259" key="11">
    <source>
        <dbReference type="Pfam" id="PF02384"/>
    </source>
</evidence>
<evidence type="ECO:0000256" key="9">
    <source>
        <dbReference type="SAM" id="MobiDB-lite"/>
    </source>
</evidence>
<dbReference type="InterPro" id="IPR044946">
    <property type="entry name" value="Restrct_endonuc_typeI_TRD_sf"/>
</dbReference>
<evidence type="ECO:0000256" key="1">
    <source>
        <dbReference type="ARBA" id="ARBA00010923"/>
    </source>
</evidence>
<dbReference type="Gene3D" id="3.40.50.150">
    <property type="entry name" value="Vaccinia Virus protein VP39"/>
    <property type="match status" value="1"/>
</dbReference>
<dbReference type="OrthoDB" id="9784823at2"/>
<dbReference type="AlphaFoldDB" id="A0A7J5USP9"/>
<evidence type="ECO:0000313" key="13">
    <source>
        <dbReference type="Proteomes" id="UP000451860"/>
    </source>
</evidence>
<proteinExistence type="inferred from homology"/>
<evidence type="ECO:0000313" key="12">
    <source>
        <dbReference type="EMBL" id="KAE8765348.1"/>
    </source>
</evidence>
<comment type="catalytic activity">
    <reaction evidence="8">
        <text>a 2'-deoxyadenosine in DNA + S-adenosyl-L-methionine = an N(6)-methyl-2'-deoxyadenosine in DNA + S-adenosyl-L-homocysteine + H(+)</text>
        <dbReference type="Rhea" id="RHEA:15197"/>
        <dbReference type="Rhea" id="RHEA-COMP:12418"/>
        <dbReference type="Rhea" id="RHEA-COMP:12419"/>
        <dbReference type="ChEBI" id="CHEBI:15378"/>
        <dbReference type="ChEBI" id="CHEBI:57856"/>
        <dbReference type="ChEBI" id="CHEBI:59789"/>
        <dbReference type="ChEBI" id="CHEBI:90615"/>
        <dbReference type="ChEBI" id="CHEBI:90616"/>
        <dbReference type="EC" id="2.1.1.72"/>
    </reaction>
</comment>
<dbReference type="PRINTS" id="PR00507">
    <property type="entry name" value="N12N6MTFRASE"/>
</dbReference>
<keyword evidence="6" id="KW-0680">Restriction system</keyword>
<dbReference type="SUPFAM" id="SSF53335">
    <property type="entry name" value="S-adenosyl-L-methionine-dependent methyltransferases"/>
    <property type="match status" value="1"/>
</dbReference>
<evidence type="ECO:0000256" key="6">
    <source>
        <dbReference type="ARBA" id="ARBA00022747"/>
    </source>
</evidence>
<name>A0A7J5USP9_9MICO</name>
<dbReference type="EC" id="2.1.1.72" evidence="2"/>
<dbReference type="SUPFAM" id="SSF46955">
    <property type="entry name" value="Putative DNA-binding domain"/>
    <property type="match status" value="1"/>
</dbReference>
<accession>A0A7J5USP9</accession>
<evidence type="ECO:0000259" key="10">
    <source>
        <dbReference type="Pfam" id="PF01420"/>
    </source>
</evidence>
<feature type="domain" description="Type I restriction modification DNA specificity" evidence="10">
    <location>
        <begin position="566"/>
        <end position="652"/>
    </location>
</feature>
<evidence type="ECO:0000256" key="2">
    <source>
        <dbReference type="ARBA" id="ARBA00011900"/>
    </source>
</evidence>
<comment type="caution">
    <text evidence="12">The sequence shown here is derived from an EMBL/GenBank/DDBJ whole genome shotgun (WGS) entry which is preliminary data.</text>
</comment>
<sequence>MMTAQAQRVIRASDIASLAGVSPAAVANWRDRHKDTFPTPTGGTTARPLYDYDEVVRWLRDNGKRVREVTSSDLLWSAMDSLRGVLEPESFGRFVLTLLVIRKLSFSNSTVQSLWGKARSGASSPRAAHLLDQLLHGARSAAPEASELLEGEWPRDELHGGHIRQLIDTVDSMAENDLPDAASAVLVRVTRSQARRGGESGAVGSATAQVLASLATRTNLVGAKSHAGLHSAMPEVLALLEPVSELTSVYDPACGISEALLTVHQAHPNAQLIGRERVRSVLTIAQQRAYLADIDADLAQANTFETDPWPAGRADAIVAEPPFGMRLTEKLADWDKRWQFGTPNGGASDFAWLQDAIAHLKQEGRAYVLQAGGPLFRGAHAGSIRRGLVSAGCVESVIALPSNLLTYTSVPLFVWVLRVPRTTAEAVKFIDASLEKDEIRAVDVSIADLLNEGANLTPRRWLADVALEDVDVAAEARRAEGALNRALDAAATRNGGTLPPIDFDGTRVLSLSDLLKFGSVCELRRGSVVPGEKGDTPTGVIRPSHLREGLPEHRPAPGIADPAKLTQPGDVLVTTRHSVQAAVDTVGGYAVSNQVWILAVNTNVLLPAYLAVALTGTWNNKFQVGTAIKHVNLKDLEIPVPSLEEQEQIVRAIAGAEMARRTALQVADAAVNFTEGLLNAVRYGADLTTG</sequence>